<organism evidence="1 2">
    <name type="scientific">Zootermopsis nevadensis</name>
    <name type="common">Dampwood termite</name>
    <dbReference type="NCBI Taxonomy" id="136037"/>
    <lineage>
        <taxon>Eukaryota</taxon>
        <taxon>Metazoa</taxon>
        <taxon>Ecdysozoa</taxon>
        <taxon>Arthropoda</taxon>
        <taxon>Hexapoda</taxon>
        <taxon>Insecta</taxon>
        <taxon>Pterygota</taxon>
        <taxon>Neoptera</taxon>
        <taxon>Polyneoptera</taxon>
        <taxon>Dictyoptera</taxon>
        <taxon>Blattodea</taxon>
        <taxon>Blattoidea</taxon>
        <taxon>Termitoidae</taxon>
        <taxon>Termopsidae</taxon>
        <taxon>Zootermopsis</taxon>
    </lineage>
</organism>
<name>A0A067R9R1_ZOONE</name>
<reference evidence="1 2" key="1">
    <citation type="journal article" date="2014" name="Nat. Commun.">
        <title>Molecular traces of alternative social organization in a termite genome.</title>
        <authorList>
            <person name="Terrapon N."/>
            <person name="Li C."/>
            <person name="Robertson H.M."/>
            <person name="Ji L."/>
            <person name="Meng X."/>
            <person name="Booth W."/>
            <person name="Chen Z."/>
            <person name="Childers C.P."/>
            <person name="Glastad K.M."/>
            <person name="Gokhale K."/>
            <person name="Gowin J."/>
            <person name="Gronenberg W."/>
            <person name="Hermansen R.A."/>
            <person name="Hu H."/>
            <person name="Hunt B.G."/>
            <person name="Huylmans A.K."/>
            <person name="Khalil S.M."/>
            <person name="Mitchell R.D."/>
            <person name="Munoz-Torres M.C."/>
            <person name="Mustard J.A."/>
            <person name="Pan H."/>
            <person name="Reese J.T."/>
            <person name="Scharf M.E."/>
            <person name="Sun F."/>
            <person name="Vogel H."/>
            <person name="Xiao J."/>
            <person name="Yang W."/>
            <person name="Yang Z."/>
            <person name="Yang Z."/>
            <person name="Zhou J."/>
            <person name="Zhu J."/>
            <person name="Brent C.S."/>
            <person name="Elsik C.G."/>
            <person name="Goodisman M.A."/>
            <person name="Liberles D.A."/>
            <person name="Roe R.M."/>
            <person name="Vargo E.L."/>
            <person name="Vilcinskas A."/>
            <person name="Wang J."/>
            <person name="Bornberg-Bauer E."/>
            <person name="Korb J."/>
            <person name="Zhang G."/>
            <person name="Liebig J."/>
        </authorList>
    </citation>
    <scope>NUCLEOTIDE SEQUENCE [LARGE SCALE GENOMIC DNA]</scope>
    <source>
        <tissue evidence="1">Whole organism</tissue>
    </source>
</reference>
<dbReference type="Proteomes" id="UP000027135">
    <property type="component" value="Unassembled WGS sequence"/>
</dbReference>
<proteinExistence type="predicted"/>
<protein>
    <submittedName>
        <fullName evidence="1">Uncharacterized protein</fullName>
    </submittedName>
</protein>
<sequence length="69" mass="7523">MFLSSRLHVSIIINKGFGVSHKCFASEYCVAVYSFIPQQILVVTWCVTSTTLDAQSGCVRAPTPPPVGY</sequence>
<gene>
    <name evidence="1" type="ORF">L798_06863</name>
</gene>
<dbReference type="InParanoid" id="A0A067R9R1"/>
<dbReference type="EMBL" id="KK852652">
    <property type="protein sequence ID" value="KDR19386.1"/>
    <property type="molecule type" value="Genomic_DNA"/>
</dbReference>
<evidence type="ECO:0000313" key="1">
    <source>
        <dbReference type="EMBL" id="KDR19386.1"/>
    </source>
</evidence>
<dbReference type="AlphaFoldDB" id="A0A067R9R1"/>
<evidence type="ECO:0000313" key="2">
    <source>
        <dbReference type="Proteomes" id="UP000027135"/>
    </source>
</evidence>
<keyword evidence="2" id="KW-1185">Reference proteome</keyword>
<accession>A0A067R9R1</accession>